<dbReference type="Pfam" id="PF00728">
    <property type="entry name" value="Glyco_hydro_20"/>
    <property type="match status" value="1"/>
</dbReference>
<evidence type="ECO:0000256" key="1">
    <source>
        <dbReference type="ARBA" id="ARBA00006285"/>
    </source>
</evidence>
<dbReference type="RefSeq" id="WP_215760531.1">
    <property type="nucleotide sequence ID" value="NZ_JAHKBE010000050.1"/>
</dbReference>
<dbReference type="InterPro" id="IPR025705">
    <property type="entry name" value="Beta_hexosaminidase_sua/sub"/>
</dbReference>
<dbReference type="Pfam" id="PF02838">
    <property type="entry name" value="Glyco_hydro_20b"/>
    <property type="match status" value="1"/>
</dbReference>
<keyword evidence="3" id="KW-0326">Glycosidase</keyword>
<dbReference type="SUPFAM" id="SSF55545">
    <property type="entry name" value="beta-N-acetylhexosaminidase-like domain"/>
    <property type="match status" value="1"/>
</dbReference>
<dbReference type="Proteomes" id="UP001487296">
    <property type="component" value="Unassembled WGS sequence"/>
</dbReference>
<evidence type="ECO:0000313" key="7">
    <source>
        <dbReference type="EMBL" id="MEQ2487444.1"/>
    </source>
</evidence>
<accession>A0ABV1FSX7</accession>
<dbReference type="InterPro" id="IPR017853">
    <property type="entry name" value="GH"/>
</dbReference>
<evidence type="ECO:0000259" key="5">
    <source>
        <dbReference type="Pfam" id="PF00728"/>
    </source>
</evidence>
<dbReference type="EMBL" id="JBBNFP010000048">
    <property type="protein sequence ID" value="MEQ2487444.1"/>
    <property type="molecule type" value="Genomic_DNA"/>
</dbReference>
<keyword evidence="4" id="KW-0732">Signal</keyword>
<dbReference type="PANTHER" id="PTHR43678">
    <property type="entry name" value="PUTATIVE (AFU_ORTHOLOGUE AFUA_2G00640)-RELATED"/>
    <property type="match status" value="1"/>
</dbReference>
<evidence type="ECO:0000256" key="3">
    <source>
        <dbReference type="ARBA" id="ARBA00023295"/>
    </source>
</evidence>
<proteinExistence type="inferred from homology"/>
<feature type="signal peptide" evidence="4">
    <location>
        <begin position="1"/>
        <end position="23"/>
    </location>
</feature>
<dbReference type="InterPro" id="IPR052764">
    <property type="entry name" value="GH20_Enzymes"/>
</dbReference>
<evidence type="ECO:0000313" key="8">
    <source>
        <dbReference type="Proteomes" id="UP001487296"/>
    </source>
</evidence>
<dbReference type="InterPro" id="IPR015882">
    <property type="entry name" value="HEX_bac_N"/>
</dbReference>
<evidence type="ECO:0000256" key="2">
    <source>
        <dbReference type="ARBA" id="ARBA00022801"/>
    </source>
</evidence>
<protein>
    <submittedName>
        <fullName evidence="7">Family 20 glycosylhydrolase</fullName>
    </submittedName>
</protein>
<dbReference type="InterPro" id="IPR029018">
    <property type="entry name" value="Hex-like_dom2"/>
</dbReference>
<reference evidence="7 8" key="1">
    <citation type="submission" date="2024-04" db="EMBL/GenBank/DDBJ databases">
        <title>Human intestinal bacterial collection.</title>
        <authorList>
            <person name="Pauvert C."/>
            <person name="Hitch T.C.A."/>
            <person name="Clavel T."/>
        </authorList>
    </citation>
    <scope>NUCLEOTIDE SEQUENCE [LARGE SCALE GENOMIC DNA]</scope>
    <source>
        <strain evidence="7 8">CLA-AA-H145</strain>
    </source>
</reference>
<feature type="chain" id="PRO_5047261436" evidence="4">
    <location>
        <begin position="24"/>
        <end position="660"/>
    </location>
</feature>
<evidence type="ECO:0000259" key="6">
    <source>
        <dbReference type="Pfam" id="PF02838"/>
    </source>
</evidence>
<dbReference type="Gene3D" id="3.20.20.80">
    <property type="entry name" value="Glycosidases"/>
    <property type="match status" value="1"/>
</dbReference>
<dbReference type="PANTHER" id="PTHR43678:SF1">
    <property type="entry name" value="BETA-N-ACETYLHEXOSAMINIDASE"/>
    <property type="match status" value="1"/>
</dbReference>
<organism evidence="7 8">
    <name type="scientific">Hallella faecis</name>
    <dbReference type="NCBI Taxonomy" id="2841596"/>
    <lineage>
        <taxon>Bacteria</taxon>
        <taxon>Pseudomonadati</taxon>
        <taxon>Bacteroidota</taxon>
        <taxon>Bacteroidia</taxon>
        <taxon>Bacteroidales</taxon>
        <taxon>Prevotellaceae</taxon>
        <taxon>Hallella</taxon>
    </lineage>
</organism>
<dbReference type="PRINTS" id="PR00738">
    <property type="entry name" value="GLHYDRLASE20"/>
</dbReference>
<comment type="similarity">
    <text evidence="1">Belongs to the glycosyl hydrolase 20 family.</text>
</comment>
<evidence type="ECO:0000256" key="4">
    <source>
        <dbReference type="SAM" id="SignalP"/>
    </source>
</evidence>
<comment type="caution">
    <text evidence="7">The sequence shown here is derived from an EMBL/GenBank/DDBJ whole genome shotgun (WGS) entry which is preliminary data.</text>
</comment>
<dbReference type="CDD" id="cd06564">
    <property type="entry name" value="GH20_DspB_LnbB-like"/>
    <property type="match status" value="1"/>
</dbReference>
<sequence>MIKKTIIAVCCLMAAFAPHHASAVNDKPFVIPELKVWKGGEGLLTFTAADGQQAAAPAIVVKKDANSAKVKEVAQILAADLKKSLGAEAQLPARNKAQAGDIYLEIKKDKALGEEGYTLTVTDRVVISAPTVKGLYWGTRTLLQMLDNSKGKSLPKGVVRDWPDYSYRGAFLDCGRKFLPMSMLRDYVRILSYYKMNALQIHLNDNGFKQFFDNDWMKTYAAFRMECDTYPGLTARDGYYTKREFVDLQLLADSLGVEIIPEIDMPAHVLAFTQYKPEIASEKYGMDHLDLFKPETYTFLDALLKEYLDGPNPVFRGKYMHIGTDEYSNADREVVEKFRELTDRYIRTVEGYGKKAKVWGALTHARGTTPVKVKDVLMDLWYTGYANPDSMLQLGYNLVSIPDGYVYIVPKAGYYYDYLNCKWLYEDWTPANLGGNKKFPERHPQIKGGAFAVWNDIVGNGITDQDIHYRCMPAIRTMATKMWTASATKLPWADFERQSQDVREAPGVNYAGYHPTGKLQVAQVKPGDTLPIDNIGWNYEVSFDIDAQPEARGTVLFTDGGTTFYLSDPVAGLLGYGRDGYMHHFNYQFYPGEKAHVAIRGDKEQTTLLVNGKVVETLGVKKVNFGERGDMYYIRTLVFPLKKAGQFRSRITNFTAEAAK</sequence>
<keyword evidence="8" id="KW-1185">Reference proteome</keyword>
<dbReference type="Gene3D" id="3.30.379.10">
    <property type="entry name" value="Chitobiase/beta-hexosaminidase domain 2-like"/>
    <property type="match status" value="1"/>
</dbReference>
<name>A0ABV1FSX7_9BACT</name>
<feature type="domain" description="Glycoside hydrolase family 20 catalytic" evidence="5">
    <location>
        <begin position="165"/>
        <end position="485"/>
    </location>
</feature>
<dbReference type="InterPro" id="IPR015883">
    <property type="entry name" value="Glyco_hydro_20_cat"/>
</dbReference>
<dbReference type="SUPFAM" id="SSF51445">
    <property type="entry name" value="(Trans)glycosidases"/>
    <property type="match status" value="1"/>
</dbReference>
<feature type="domain" description="Beta-hexosaminidase bacterial type N-terminal" evidence="6">
    <location>
        <begin position="28"/>
        <end position="162"/>
    </location>
</feature>
<gene>
    <name evidence="7" type="ORF">AAAT34_10390</name>
</gene>
<keyword evidence="2" id="KW-0378">Hydrolase</keyword>